<keyword evidence="2" id="KW-0863">Zinc-finger</keyword>
<dbReference type="InterPro" id="IPR000058">
    <property type="entry name" value="Znf_AN1"/>
</dbReference>
<evidence type="ECO:0000313" key="6">
    <source>
        <dbReference type="Proteomes" id="UP001274830"/>
    </source>
</evidence>
<sequence>MNAFVVAAKCLKIAIVHQTKLYQDSRHLTNLVSISCNILSSSPQHNLHDRQTLEQVSDQSYNQPIRQEAQTWSLCAFIGCKSVAQRIVGDCGECGKEFCSIHRMLESHECVGIANAAASAEAQNTAKLEGEATKYNKVDRDYEWCMNKMSGAKGFGEDKQ</sequence>
<dbReference type="AlphaFoldDB" id="A0AAE1C421"/>
<gene>
    <name evidence="5" type="ORF">LTR78_003279</name>
</gene>
<evidence type="ECO:0000256" key="3">
    <source>
        <dbReference type="ARBA" id="ARBA00022833"/>
    </source>
</evidence>
<evidence type="ECO:0000256" key="2">
    <source>
        <dbReference type="ARBA" id="ARBA00022771"/>
    </source>
</evidence>
<dbReference type="InterPro" id="IPR035896">
    <property type="entry name" value="AN1-like_Znf"/>
</dbReference>
<dbReference type="Gene3D" id="4.10.1110.10">
    <property type="entry name" value="AN1-like Zinc finger"/>
    <property type="match status" value="1"/>
</dbReference>
<reference evidence="5" key="1">
    <citation type="submission" date="2023-07" db="EMBL/GenBank/DDBJ databases">
        <title>Black Yeasts Isolated from many extreme environments.</title>
        <authorList>
            <person name="Coleine C."/>
            <person name="Stajich J.E."/>
            <person name="Selbmann L."/>
        </authorList>
    </citation>
    <scope>NUCLEOTIDE SEQUENCE</scope>
    <source>
        <strain evidence="5">CCFEE 5485</strain>
    </source>
</reference>
<name>A0AAE1C421_9PEZI</name>
<keyword evidence="3" id="KW-0862">Zinc</keyword>
<organism evidence="5 6">
    <name type="scientific">Recurvomyces mirabilis</name>
    <dbReference type="NCBI Taxonomy" id="574656"/>
    <lineage>
        <taxon>Eukaryota</taxon>
        <taxon>Fungi</taxon>
        <taxon>Dikarya</taxon>
        <taxon>Ascomycota</taxon>
        <taxon>Pezizomycotina</taxon>
        <taxon>Dothideomycetes</taxon>
        <taxon>Dothideomycetidae</taxon>
        <taxon>Mycosphaerellales</taxon>
        <taxon>Teratosphaeriaceae</taxon>
        <taxon>Recurvomyces</taxon>
    </lineage>
</organism>
<dbReference type="Proteomes" id="UP001274830">
    <property type="component" value="Unassembled WGS sequence"/>
</dbReference>
<evidence type="ECO:0000256" key="1">
    <source>
        <dbReference type="ARBA" id="ARBA00022723"/>
    </source>
</evidence>
<dbReference type="EMBL" id="JAUTXT010000008">
    <property type="protein sequence ID" value="KAK3677074.1"/>
    <property type="molecule type" value="Genomic_DNA"/>
</dbReference>
<dbReference type="GO" id="GO:0008270">
    <property type="term" value="F:zinc ion binding"/>
    <property type="evidence" value="ECO:0007669"/>
    <property type="project" value="UniProtKB-KW"/>
</dbReference>
<evidence type="ECO:0000313" key="5">
    <source>
        <dbReference type="EMBL" id="KAK3677074.1"/>
    </source>
</evidence>
<feature type="domain" description="AN1-type" evidence="4">
    <location>
        <begin position="75"/>
        <end position="112"/>
    </location>
</feature>
<dbReference type="Pfam" id="PF01428">
    <property type="entry name" value="zf-AN1"/>
    <property type="match status" value="1"/>
</dbReference>
<keyword evidence="6" id="KW-1185">Reference proteome</keyword>
<comment type="caution">
    <text evidence="5">The sequence shown here is derived from an EMBL/GenBank/DDBJ whole genome shotgun (WGS) entry which is preliminary data.</text>
</comment>
<proteinExistence type="predicted"/>
<dbReference type="SUPFAM" id="SSF118310">
    <property type="entry name" value="AN1-like Zinc finger"/>
    <property type="match status" value="1"/>
</dbReference>
<evidence type="ECO:0000259" key="4">
    <source>
        <dbReference type="Pfam" id="PF01428"/>
    </source>
</evidence>
<protein>
    <recommendedName>
        <fullName evidence="4">AN1-type domain-containing protein</fullName>
    </recommendedName>
</protein>
<keyword evidence="1" id="KW-0479">Metal-binding</keyword>
<accession>A0AAE1C421</accession>